<dbReference type="OrthoDB" id="9810734at2"/>
<evidence type="ECO:0000313" key="5">
    <source>
        <dbReference type="Proteomes" id="UP000094197"/>
    </source>
</evidence>
<name>A0A1D7V1L8_9LEPT</name>
<accession>A0A1D7V1L8</accession>
<dbReference type="Proteomes" id="UP000094197">
    <property type="component" value="Chromosome 1"/>
</dbReference>
<dbReference type="GO" id="GO:0016020">
    <property type="term" value="C:membrane"/>
    <property type="evidence" value="ECO:0007669"/>
    <property type="project" value="TreeGrafter"/>
</dbReference>
<dbReference type="SUPFAM" id="SSF51735">
    <property type="entry name" value="NAD(P)-binding Rossmann-fold domains"/>
    <property type="match status" value="1"/>
</dbReference>
<dbReference type="InterPro" id="IPR002347">
    <property type="entry name" value="SDR_fam"/>
</dbReference>
<keyword evidence="5" id="KW-1185">Reference proteome</keyword>
<comment type="similarity">
    <text evidence="1 3">Belongs to the short-chain dehydrogenases/reductases (SDR) family.</text>
</comment>
<evidence type="ECO:0000313" key="4">
    <source>
        <dbReference type="EMBL" id="AOP35736.1"/>
    </source>
</evidence>
<dbReference type="KEGG" id="laj:A0128_18970"/>
<organism evidence="4 5">
    <name type="scientific">Leptospira tipperaryensis</name>
    <dbReference type="NCBI Taxonomy" id="2564040"/>
    <lineage>
        <taxon>Bacteria</taxon>
        <taxon>Pseudomonadati</taxon>
        <taxon>Spirochaetota</taxon>
        <taxon>Spirochaetia</taxon>
        <taxon>Leptospirales</taxon>
        <taxon>Leptospiraceae</taxon>
        <taxon>Leptospira</taxon>
    </lineage>
</organism>
<dbReference type="GO" id="GO:0016491">
    <property type="term" value="F:oxidoreductase activity"/>
    <property type="evidence" value="ECO:0007669"/>
    <property type="project" value="UniProtKB-KW"/>
</dbReference>
<dbReference type="RefSeq" id="WP_069608936.1">
    <property type="nucleotide sequence ID" value="NZ_CP015217.1"/>
</dbReference>
<evidence type="ECO:0000256" key="3">
    <source>
        <dbReference type="RuleBase" id="RU000363"/>
    </source>
</evidence>
<gene>
    <name evidence="4" type="ORF">A0128_18970</name>
</gene>
<dbReference type="AlphaFoldDB" id="A0A1D7V1L8"/>
<dbReference type="Pfam" id="PF00106">
    <property type="entry name" value="adh_short"/>
    <property type="match status" value="1"/>
</dbReference>
<keyword evidence="2" id="KW-0560">Oxidoreductase</keyword>
<evidence type="ECO:0000256" key="2">
    <source>
        <dbReference type="ARBA" id="ARBA00023002"/>
    </source>
</evidence>
<dbReference type="EMBL" id="CP015217">
    <property type="protein sequence ID" value="AOP35736.1"/>
    <property type="molecule type" value="Genomic_DNA"/>
</dbReference>
<dbReference type="InterPro" id="IPR020904">
    <property type="entry name" value="Sc_DH/Rdtase_CS"/>
</dbReference>
<evidence type="ECO:0000256" key="1">
    <source>
        <dbReference type="ARBA" id="ARBA00006484"/>
    </source>
</evidence>
<proteinExistence type="inferred from homology"/>
<protein>
    <submittedName>
        <fullName evidence="4">Oxidoreductase</fullName>
    </submittedName>
</protein>
<sequence length="243" mass="26635">MKLSGNTILITGATSGIGLELAKRFASLNNTVLALGRNKESLSKLSSISGIQTIRCDLTKPADFDRLISLIKKKHSSLNVLINNAGIQFNPDFLKDPDQSGNVEKEIQTNLTIPIRLISILIPILKVHKDSAIVNVTSGLALVPKKSAPLYCGTKAGLHLFTEALRYQLEGSNIRVIEMLPPQVDTPMTAGRGKNKLTTAELTDQFLAALEKDKVYIGIGVVRYLRFLLRLFPSLIYRVVKNA</sequence>
<dbReference type="PRINTS" id="PR00080">
    <property type="entry name" value="SDRFAMILY"/>
</dbReference>
<dbReference type="PANTHER" id="PTHR44196">
    <property type="entry name" value="DEHYDROGENASE/REDUCTASE SDR FAMILY MEMBER 7B"/>
    <property type="match status" value="1"/>
</dbReference>
<dbReference type="PROSITE" id="PS00061">
    <property type="entry name" value="ADH_SHORT"/>
    <property type="match status" value="1"/>
</dbReference>
<dbReference type="Gene3D" id="3.40.50.720">
    <property type="entry name" value="NAD(P)-binding Rossmann-like Domain"/>
    <property type="match status" value="1"/>
</dbReference>
<dbReference type="PRINTS" id="PR00081">
    <property type="entry name" value="GDHRDH"/>
</dbReference>
<dbReference type="PANTHER" id="PTHR44196:SF1">
    <property type="entry name" value="DEHYDROGENASE_REDUCTASE SDR FAMILY MEMBER 7B"/>
    <property type="match status" value="1"/>
</dbReference>
<dbReference type="InterPro" id="IPR036291">
    <property type="entry name" value="NAD(P)-bd_dom_sf"/>
</dbReference>
<reference evidence="4 5" key="1">
    <citation type="submission" date="2016-04" db="EMBL/GenBank/DDBJ databases">
        <title>Complete genome seqeunce of Leptospira alstonii serovar Room22.</title>
        <authorList>
            <person name="Nally J.E."/>
            <person name="Bayles D.O."/>
            <person name="Hurley D."/>
            <person name="Fanning S."/>
            <person name="McMahon B.J."/>
            <person name="Arent Z."/>
        </authorList>
    </citation>
    <scope>NUCLEOTIDE SEQUENCE [LARGE SCALE GENOMIC DNA]</scope>
    <source>
        <strain evidence="4 5">GWTS #1</strain>
    </source>
</reference>